<dbReference type="InterPro" id="IPR005474">
    <property type="entry name" value="Transketolase_N"/>
</dbReference>
<dbReference type="EMBL" id="JAHLFM010000038">
    <property type="protein sequence ID" value="MBU3830990.1"/>
    <property type="molecule type" value="Genomic_DNA"/>
</dbReference>
<feature type="domain" description="Transketolase-like pyrimidine-binding" evidence="9">
    <location>
        <begin position="341"/>
        <end position="515"/>
    </location>
</feature>
<evidence type="ECO:0000256" key="1">
    <source>
        <dbReference type="ARBA" id="ARBA00001946"/>
    </source>
</evidence>
<evidence type="ECO:0000256" key="3">
    <source>
        <dbReference type="ARBA" id="ARBA00007131"/>
    </source>
</evidence>
<dbReference type="SMART" id="SM00861">
    <property type="entry name" value="Transket_pyr"/>
    <property type="match status" value="1"/>
</dbReference>
<sequence length="652" mass="73759">MSNDLKYINAIRALGIQSIYNSKQGHPGMTISAAPLTYSIYTKNINITNIDPKWINRDRFVLSGGHGSMSLYPILHFCGILSLEEMKNFRKPNSLTPGHPESYQTPYIDATTGPLGQGVSIAVGMAIAEKYLSIQYSDLKGLIDHYTYVVLGDGDLQEGISYESMSLAGKLKLNKLICLYDSNKCQLESKVETVNIENTRQRFESMDWYYQLVDNSPESINNAIINAKKQNKPSLIEVKTIIGEGLKEMGNFEAHGCSITDENLNKFNEYFNWNNDIWNFDKEIYDYYQDSVFTRGNKSYQDWLLKIEEYKKTNPDRVEQFLKQINNEFVNINDYLNINELPTNNAGRSIAGYILKKLDENNVKDTIILSPDLSKSTSIKMSGIFNNDFFSPTIYVGIREFGMAGIQNGVCLHKGLRCYSSSFLSFVDYFKAAIRLGCISKINPVYFLTHDSVLIGSDGPTHQPIEQIGMLRLIPNHHVLRPCDENEVLASIIFANSQPTSSTSIILSRQNLTSGYNTNIEKTIKNGGYKILNNNNSKIAILASGSEVELAVKIAKSLENNINIDVYSIPNLNLFLKQTKILSDELSKYDLLVILEASNDSMWYKLLKYNSNIIFKGIYSYGKSMDGAQLYKQYGFDVNEISNEILNFKKEK</sequence>
<evidence type="ECO:0000313" key="10">
    <source>
        <dbReference type="EMBL" id="MBU3830990.1"/>
    </source>
</evidence>
<dbReference type="InterPro" id="IPR029061">
    <property type="entry name" value="THDP-binding"/>
</dbReference>
<proteinExistence type="inferred from homology"/>
<dbReference type="PANTHER" id="PTHR43522">
    <property type="entry name" value="TRANSKETOLASE"/>
    <property type="match status" value="1"/>
</dbReference>
<comment type="caution">
    <text evidence="10">The sequence shown here is derived from an EMBL/GenBank/DDBJ whole genome shotgun (WGS) entry which is preliminary data.</text>
</comment>
<accession>A0A9E2NWA2</accession>
<dbReference type="Proteomes" id="UP000824247">
    <property type="component" value="Unassembled WGS sequence"/>
</dbReference>
<dbReference type="Gene3D" id="3.40.50.920">
    <property type="match status" value="1"/>
</dbReference>
<dbReference type="InterPro" id="IPR020826">
    <property type="entry name" value="Transketolase_BS"/>
</dbReference>
<dbReference type="GO" id="GO:0004802">
    <property type="term" value="F:transketolase activity"/>
    <property type="evidence" value="ECO:0007669"/>
    <property type="project" value="UniProtKB-EC"/>
</dbReference>
<dbReference type="Pfam" id="PF22613">
    <property type="entry name" value="Transketolase_C_1"/>
    <property type="match status" value="1"/>
</dbReference>
<organism evidence="10 11">
    <name type="scientific">Candidatus Ureaplasma intestinipullorum</name>
    <dbReference type="NCBI Taxonomy" id="2838770"/>
    <lineage>
        <taxon>Bacteria</taxon>
        <taxon>Bacillati</taxon>
        <taxon>Mycoplasmatota</taxon>
        <taxon>Mycoplasmoidales</taxon>
        <taxon>Mycoplasmoidaceae</taxon>
        <taxon>Ureaplasma</taxon>
    </lineage>
</organism>
<reference evidence="10" key="2">
    <citation type="submission" date="2021-04" db="EMBL/GenBank/DDBJ databases">
        <authorList>
            <person name="Gilroy R."/>
        </authorList>
    </citation>
    <scope>NUCLEOTIDE SEQUENCE</scope>
    <source>
        <strain evidence="10">A5-1222</strain>
    </source>
</reference>
<evidence type="ECO:0000313" key="11">
    <source>
        <dbReference type="Proteomes" id="UP000824247"/>
    </source>
</evidence>
<dbReference type="InterPro" id="IPR009014">
    <property type="entry name" value="Transketo_C/PFOR_II"/>
</dbReference>
<evidence type="ECO:0000259" key="9">
    <source>
        <dbReference type="SMART" id="SM00861"/>
    </source>
</evidence>
<dbReference type="AlphaFoldDB" id="A0A9E2NWA2"/>
<dbReference type="PROSITE" id="PS00802">
    <property type="entry name" value="TRANSKETOLASE_2"/>
    <property type="match status" value="1"/>
</dbReference>
<dbReference type="Gene3D" id="3.40.50.970">
    <property type="match status" value="2"/>
</dbReference>
<comment type="cofactor">
    <cofactor evidence="2">
        <name>thiamine diphosphate</name>
        <dbReference type="ChEBI" id="CHEBI:58937"/>
    </cofactor>
</comment>
<evidence type="ECO:0000256" key="5">
    <source>
        <dbReference type="ARBA" id="ARBA00022723"/>
    </source>
</evidence>
<keyword evidence="5" id="KW-0479">Metal-binding</keyword>
<gene>
    <name evidence="10" type="ORF">H9897_02435</name>
</gene>
<dbReference type="PANTHER" id="PTHR43522:SF2">
    <property type="entry name" value="TRANSKETOLASE 1-RELATED"/>
    <property type="match status" value="1"/>
</dbReference>
<dbReference type="InterPro" id="IPR033247">
    <property type="entry name" value="Transketolase_fam"/>
</dbReference>
<dbReference type="CDD" id="cd02012">
    <property type="entry name" value="TPP_TK"/>
    <property type="match status" value="1"/>
</dbReference>
<dbReference type="Pfam" id="PF00456">
    <property type="entry name" value="Transketolase_N"/>
    <property type="match status" value="1"/>
</dbReference>
<dbReference type="GO" id="GO:0006098">
    <property type="term" value="P:pentose-phosphate shunt"/>
    <property type="evidence" value="ECO:0007669"/>
    <property type="project" value="TreeGrafter"/>
</dbReference>
<dbReference type="InterPro" id="IPR055152">
    <property type="entry name" value="Transketolase-like_C_2"/>
</dbReference>
<dbReference type="CDD" id="cd07033">
    <property type="entry name" value="TPP_PYR_DXS_TK_like"/>
    <property type="match status" value="1"/>
</dbReference>
<keyword evidence="4" id="KW-0808">Transferase</keyword>
<evidence type="ECO:0000256" key="7">
    <source>
        <dbReference type="ARBA" id="ARBA00023052"/>
    </source>
</evidence>
<dbReference type="GO" id="GO:0005829">
    <property type="term" value="C:cytosol"/>
    <property type="evidence" value="ECO:0007669"/>
    <property type="project" value="TreeGrafter"/>
</dbReference>
<dbReference type="Pfam" id="PF02779">
    <property type="entry name" value="Transket_pyr"/>
    <property type="match status" value="1"/>
</dbReference>
<evidence type="ECO:0000256" key="2">
    <source>
        <dbReference type="ARBA" id="ARBA00001964"/>
    </source>
</evidence>
<evidence type="ECO:0000256" key="4">
    <source>
        <dbReference type="ARBA" id="ARBA00022679"/>
    </source>
</evidence>
<reference evidence="10" key="1">
    <citation type="journal article" date="2021" name="PeerJ">
        <title>Extensive microbial diversity within the chicken gut microbiome revealed by metagenomics and culture.</title>
        <authorList>
            <person name="Gilroy R."/>
            <person name="Ravi A."/>
            <person name="Getino M."/>
            <person name="Pursley I."/>
            <person name="Horton D.L."/>
            <person name="Alikhan N.F."/>
            <person name="Baker D."/>
            <person name="Gharbi K."/>
            <person name="Hall N."/>
            <person name="Watson M."/>
            <person name="Adriaenssens E.M."/>
            <person name="Foster-Nyarko E."/>
            <person name="Jarju S."/>
            <person name="Secka A."/>
            <person name="Antonio M."/>
            <person name="Oren A."/>
            <person name="Chaudhuri R.R."/>
            <person name="La Ragione R."/>
            <person name="Hildebrand F."/>
            <person name="Pallen M.J."/>
        </authorList>
    </citation>
    <scope>NUCLEOTIDE SEQUENCE</scope>
    <source>
        <strain evidence="10">A5-1222</strain>
    </source>
</reference>
<evidence type="ECO:0000256" key="8">
    <source>
        <dbReference type="ARBA" id="ARBA00049473"/>
    </source>
</evidence>
<keyword evidence="7" id="KW-0786">Thiamine pyrophosphate</keyword>
<dbReference type="SUPFAM" id="SSF52922">
    <property type="entry name" value="TK C-terminal domain-like"/>
    <property type="match status" value="1"/>
</dbReference>
<comment type="catalytic activity">
    <reaction evidence="8">
        <text>D-sedoheptulose 7-phosphate + D-glyceraldehyde 3-phosphate = aldehydo-D-ribose 5-phosphate + D-xylulose 5-phosphate</text>
        <dbReference type="Rhea" id="RHEA:10508"/>
        <dbReference type="ChEBI" id="CHEBI:57483"/>
        <dbReference type="ChEBI" id="CHEBI:57737"/>
        <dbReference type="ChEBI" id="CHEBI:58273"/>
        <dbReference type="ChEBI" id="CHEBI:59776"/>
        <dbReference type="EC" id="2.2.1.1"/>
    </reaction>
</comment>
<evidence type="ECO:0000256" key="6">
    <source>
        <dbReference type="ARBA" id="ARBA00022842"/>
    </source>
</evidence>
<dbReference type="InterPro" id="IPR005475">
    <property type="entry name" value="Transketolase-like_Pyr-bd"/>
</dbReference>
<dbReference type="SUPFAM" id="SSF52518">
    <property type="entry name" value="Thiamin diphosphate-binding fold (THDP-binding)"/>
    <property type="match status" value="2"/>
</dbReference>
<keyword evidence="6" id="KW-0460">Magnesium</keyword>
<comment type="similarity">
    <text evidence="3">Belongs to the transketolase family.</text>
</comment>
<protein>
    <submittedName>
        <fullName evidence="10">Transketolase</fullName>
    </submittedName>
</protein>
<name>A0A9E2NWA2_9BACT</name>
<comment type="cofactor">
    <cofactor evidence="1">
        <name>Mg(2+)</name>
        <dbReference type="ChEBI" id="CHEBI:18420"/>
    </cofactor>
</comment>
<dbReference type="GO" id="GO:0046872">
    <property type="term" value="F:metal ion binding"/>
    <property type="evidence" value="ECO:0007669"/>
    <property type="project" value="UniProtKB-KW"/>
</dbReference>